<gene>
    <name evidence="1" type="ORF">WMSIL1_LOCUS1711</name>
</gene>
<name>A0A564Y089_HYMDI</name>
<sequence>PTSLQLKDISLHTTPGLITCDVSTGIPRPFVPKAFRRQVFESLHNLSHHGKRATAKLITDHFVWHLATKTSQIGRRLVKRANDRKLISTLKPHSEDCCTTTIVKVEHVAGLCQYLQL</sequence>
<dbReference type="AlphaFoldDB" id="A0A564Y089"/>
<evidence type="ECO:0008006" key="3">
    <source>
        <dbReference type="Google" id="ProtNLM"/>
    </source>
</evidence>
<evidence type="ECO:0000313" key="1">
    <source>
        <dbReference type="EMBL" id="VUZ40715.1"/>
    </source>
</evidence>
<reference evidence="1 2" key="1">
    <citation type="submission" date="2019-07" db="EMBL/GenBank/DDBJ databases">
        <authorList>
            <person name="Jastrzebski P J."/>
            <person name="Paukszto L."/>
            <person name="Jastrzebski P J."/>
        </authorList>
    </citation>
    <scope>NUCLEOTIDE SEQUENCE [LARGE SCALE GENOMIC DNA]</scope>
    <source>
        <strain evidence="1 2">WMS-il1</strain>
    </source>
</reference>
<dbReference type="EMBL" id="CABIJS010000042">
    <property type="protein sequence ID" value="VUZ40715.1"/>
    <property type="molecule type" value="Genomic_DNA"/>
</dbReference>
<keyword evidence="2" id="KW-1185">Reference proteome</keyword>
<feature type="non-terminal residue" evidence="1">
    <location>
        <position position="1"/>
    </location>
</feature>
<organism evidence="1 2">
    <name type="scientific">Hymenolepis diminuta</name>
    <name type="common">Rat tapeworm</name>
    <dbReference type="NCBI Taxonomy" id="6216"/>
    <lineage>
        <taxon>Eukaryota</taxon>
        <taxon>Metazoa</taxon>
        <taxon>Spiralia</taxon>
        <taxon>Lophotrochozoa</taxon>
        <taxon>Platyhelminthes</taxon>
        <taxon>Cestoda</taxon>
        <taxon>Eucestoda</taxon>
        <taxon>Cyclophyllidea</taxon>
        <taxon>Hymenolepididae</taxon>
        <taxon>Hymenolepis</taxon>
    </lineage>
</organism>
<dbReference type="Gene3D" id="1.10.340.70">
    <property type="match status" value="1"/>
</dbReference>
<proteinExistence type="predicted"/>
<dbReference type="Proteomes" id="UP000321570">
    <property type="component" value="Unassembled WGS sequence"/>
</dbReference>
<accession>A0A564Y089</accession>
<evidence type="ECO:0000313" key="2">
    <source>
        <dbReference type="Proteomes" id="UP000321570"/>
    </source>
</evidence>
<protein>
    <recommendedName>
        <fullName evidence="3">Integrase_H2C2 domain-containing protein</fullName>
    </recommendedName>
</protein>